<keyword evidence="2" id="KW-0067">ATP-binding</keyword>
<dbReference type="GO" id="GO:0016887">
    <property type="term" value="F:ATP hydrolysis activity"/>
    <property type="evidence" value="ECO:0007669"/>
    <property type="project" value="InterPro"/>
</dbReference>
<feature type="compositionally biased region" description="Gly residues" evidence="4">
    <location>
        <begin position="1"/>
        <end position="11"/>
    </location>
</feature>
<dbReference type="FunFam" id="3.40.50.300:FF:001717">
    <property type="entry name" value="ATPase family AAA domain-containing protein"/>
    <property type="match status" value="1"/>
</dbReference>
<dbReference type="Pfam" id="PF12037">
    <property type="entry name" value="ATAD3_N"/>
    <property type="match status" value="1"/>
</dbReference>
<feature type="coiled-coil region" evidence="3">
    <location>
        <begin position="118"/>
        <end position="234"/>
    </location>
</feature>
<feature type="region of interest" description="Disordered" evidence="4">
    <location>
        <begin position="1"/>
        <end position="67"/>
    </location>
</feature>
<evidence type="ECO:0000256" key="2">
    <source>
        <dbReference type="ARBA" id="ARBA00022840"/>
    </source>
</evidence>
<dbReference type="OMA" id="HKSITGG"/>
<organism evidence="6 7">
    <name type="scientific">Porphyridium purpureum</name>
    <name type="common">Red alga</name>
    <name type="synonym">Porphyridium cruentum</name>
    <dbReference type="NCBI Taxonomy" id="35688"/>
    <lineage>
        <taxon>Eukaryota</taxon>
        <taxon>Rhodophyta</taxon>
        <taxon>Bangiophyceae</taxon>
        <taxon>Porphyridiales</taxon>
        <taxon>Porphyridiaceae</taxon>
        <taxon>Porphyridium</taxon>
    </lineage>
</organism>
<dbReference type="Gene3D" id="3.40.50.300">
    <property type="entry name" value="P-loop containing nucleotide triphosphate hydrolases"/>
    <property type="match status" value="1"/>
</dbReference>
<dbReference type="GO" id="GO:0007005">
    <property type="term" value="P:mitochondrion organization"/>
    <property type="evidence" value="ECO:0007669"/>
    <property type="project" value="TreeGrafter"/>
</dbReference>
<keyword evidence="7" id="KW-1185">Reference proteome</keyword>
<dbReference type="InterPro" id="IPR021911">
    <property type="entry name" value="ATAD3_N"/>
</dbReference>
<proteinExistence type="predicted"/>
<dbReference type="GO" id="GO:0005524">
    <property type="term" value="F:ATP binding"/>
    <property type="evidence" value="ECO:0007669"/>
    <property type="project" value="UniProtKB-KW"/>
</dbReference>
<dbReference type="SMART" id="SM00382">
    <property type="entry name" value="AAA"/>
    <property type="match status" value="1"/>
</dbReference>
<keyword evidence="1" id="KW-0547">Nucleotide-binding</keyword>
<sequence>MFKGVFGGGGASTSTPSEAAIRQEAQGMKTAAAATAVNADGDKTDGASRRGADRASAAAGGGRAGSVTGFDPVGLERAAAAARELDRSPNANAALNLIQEQERTKQAEYSARGKEMEAASKQMELERVAKAAEEQRRNMQAQTEHQQQLELYKDRLERKRQTDLLENQLSAQRGLQEEQRQKDEESVARQEAIRKRTLEYEAQLRAKTEAARAHAEAEGRIKEARENRDINRENVLLQAKEYRETVLESIKLTTSSVGSALQTFLGDRQRMTAAVAVLSATALGVYSARSSASVMGRFVEARIGKPPLIRETSRPSLSQLLRHPVKSAGAIQAVRNADASHVMKGIVLPAPLEQRLQQIAVATQHARENGAPYRNLLLHGPPGTGKTLFAKSLAHNVGMHYAILTGGDVAPLGRDAVTELHKVFDWAEHSRRGLLLFVDEADAFLRSRTSDHMTEETRSALNAFLYRTGENSRRFMVVYASNQPELFDWAATDRVDEVIEVDLPGLEERKRLVKLYFDKYIRNGSTAKMRIQYGGIDEGDLDLVATRLEHASGRDISKFFIGLQSAAFGSKNAVLTKEMLTSLLDAAIRQKQQKEAWMDASSRVFEESHFSARKL</sequence>
<feature type="domain" description="AAA+ ATPase" evidence="5">
    <location>
        <begin position="372"/>
        <end position="505"/>
    </location>
</feature>
<dbReference type="Proteomes" id="UP000324585">
    <property type="component" value="Unassembled WGS sequence"/>
</dbReference>
<accession>A0A5J4YSW9</accession>
<dbReference type="OrthoDB" id="199596at2759"/>
<evidence type="ECO:0000313" key="6">
    <source>
        <dbReference type="EMBL" id="KAA8493527.1"/>
    </source>
</evidence>
<protein>
    <submittedName>
        <fullName evidence="6">ATPase family AAA domain-containing protein 3</fullName>
    </submittedName>
</protein>
<evidence type="ECO:0000256" key="4">
    <source>
        <dbReference type="SAM" id="MobiDB-lite"/>
    </source>
</evidence>
<evidence type="ECO:0000256" key="1">
    <source>
        <dbReference type="ARBA" id="ARBA00022741"/>
    </source>
</evidence>
<evidence type="ECO:0000256" key="3">
    <source>
        <dbReference type="SAM" id="Coils"/>
    </source>
</evidence>
<dbReference type="GO" id="GO:0005739">
    <property type="term" value="C:mitochondrion"/>
    <property type="evidence" value="ECO:0007669"/>
    <property type="project" value="TreeGrafter"/>
</dbReference>
<dbReference type="InterPro" id="IPR027417">
    <property type="entry name" value="P-loop_NTPase"/>
</dbReference>
<reference evidence="7" key="1">
    <citation type="journal article" date="2019" name="Nat. Commun.">
        <title>Expansion of phycobilisome linker gene families in mesophilic red algae.</title>
        <authorList>
            <person name="Lee J."/>
            <person name="Kim D."/>
            <person name="Bhattacharya D."/>
            <person name="Yoon H.S."/>
        </authorList>
    </citation>
    <scope>NUCLEOTIDE SEQUENCE [LARGE SCALE GENOMIC DNA]</scope>
    <source>
        <strain evidence="7">CCMP 1328</strain>
    </source>
</reference>
<gene>
    <name evidence="6" type="ORF">FVE85_4664</name>
</gene>
<dbReference type="InterPro" id="IPR003593">
    <property type="entry name" value="AAA+_ATPase"/>
</dbReference>
<dbReference type="InterPro" id="IPR003959">
    <property type="entry name" value="ATPase_AAA_core"/>
</dbReference>
<dbReference type="EMBL" id="VRMN01000006">
    <property type="protein sequence ID" value="KAA8493527.1"/>
    <property type="molecule type" value="Genomic_DNA"/>
</dbReference>
<dbReference type="PANTHER" id="PTHR23075">
    <property type="entry name" value="PUTATIVE ATP-ASE"/>
    <property type="match status" value="1"/>
</dbReference>
<name>A0A5J4YSW9_PORPP</name>
<evidence type="ECO:0000313" key="7">
    <source>
        <dbReference type="Proteomes" id="UP000324585"/>
    </source>
</evidence>
<dbReference type="Pfam" id="PF00004">
    <property type="entry name" value="AAA"/>
    <property type="match status" value="1"/>
</dbReference>
<dbReference type="PANTHER" id="PTHR23075:SF12">
    <property type="entry name" value="AAA+ ATPASE DOMAIN-CONTAINING PROTEIN"/>
    <property type="match status" value="1"/>
</dbReference>
<dbReference type="GO" id="GO:0008270">
    <property type="term" value="F:zinc ion binding"/>
    <property type="evidence" value="ECO:0007669"/>
    <property type="project" value="TreeGrafter"/>
</dbReference>
<comment type="caution">
    <text evidence="6">The sequence shown here is derived from an EMBL/GenBank/DDBJ whole genome shotgun (WGS) entry which is preliminary data.</text>
</comment>
<keyword evidence="3" id="KW-0175">Coiled coil</keyword>
<feature type="compositionally biased region" description="Basic and acidic residues" evidence="4">
    <location>
        <begin position="40"/>
        <end position="53"/>
    </location>
</feature>
<dbReference type="SUPFAM" id="SSF52540">
    <property type="entry name" value="P-loop containing nucleoside triphosphate hydrolases"/>
    <property type="match status" value="1"/>
</dbReference>
<dbReference type="AlphaFoldDB" id="A0A5J4YSW9"/>
<evidence type="ECO:0000259" key="5">
    <source>
        <dbReference type="SMART" id="SM00382"/>
    </source>
</evidence>